<dbReference type="GO" id="GO:0001892">
    <property type="term" value="P:embryonic placenta development"/>
    <property type="evidence" value="ECO:0007669"/>
    <property type="project" value="Ensembl"/>
</dbReference>
<dbReference type="GO" id="GO:0008283">
    <property type="term" value="P:cell population proliferation"/>
    <property type="evidence" value="ECO:0007669"/>
    <property type="project" value="Ensembl"/>
</dbReference>
<evidence type="ECO:0000313" key="15">
    <source>
        <dbReference type="Proteomes" id="UP000001074"/>
    </source>
</evidence>
<dbReference type="GO" id="GO:0070665">
    <property type="term" value="P:positive regulation of leukocyte proliferation"/>
    <property type="evidence" value="ECO:0007669"/>
    <property type="project" value="Ensembl"/>
</dbReference>
<comment type="similarity">
    <text evidence="3">Belongs to the GM-CSF family.</text>
</comment>
<dbReference type="GO" id="GO:0038157">
    <property type="term" value="P:granulocyte-macrophage colony-stimulating factor signaling pathway"/>
    <property type="evidence" value="ECO:0007669"/>
    <property type="project" value="Ensembl"/>
</dbReference>
<reference evidence="14" key="3">
    <citation type="submission" date="2025-09" db="UniProtKB">
        <authorList>
            <consortium name="Ensembl"/>
        </authorList>
    </citation>
    <scope>IDENTIFICATION</scope>
</reference>
<dbReference type="GO" id="GO:0006955">
    <property type="term" value="P:immune response"/>
    <property type="evidence" value="ECO:0007669"/>
    <property type="project" value="InterPro"/>
</dbReference>
<evidence type="ECO:0000313" key="14">
    <source>
        <dbReference type="Ensembl" id="ENSMLUP00000013708.2"/>
    </source>
</evidence>
<feature type="signal peptide" evidence="13">
    <location>
        <begin position="1"/>
        <end position="17"/>
    </location>
</feature>
<dbReference type="Proteomes" id="UP000001074">
    <property type="component" value="Unassembled WGS sequence"/>
</dbReference>
<dbReference type="PANTHER" id="PTHR10059:SF0">
    <property type="entry name" value="GRANULOCYTE-MACROPHAGE COLONY-STIMULATING FACTOR"/>
    <property type="match status" value="1"/>
</dbReference>
<dbReference type="CDD" id="cd00040">
    <property type="entry name" value="CSF2"/>
    <property type="match status" value="1"/>
</dbReference>
<keyword evidence="7 13" id="KW-0732">Signal</keyword>
<dbReference type="GO" id="GO:0005615">
    <property type="term" value="C:extracellular space"/>
    <property type="evidence" value="ECO:0007669"/>
    <property type="project" value="UniProtKB-KW"/>
</dbReference>
<dbReference type="AlphaFoldDB" id="G1PRE6"/>
<reference evidence="14 15" key="1">
    <citation type="journal article" date="2011" name="Nature">
        <title>A high-resolution map of human evolutionary constraint using 29 mammals.</title>
        <authorList>
            <person name="Lindblad-Toh K."/>
            <person name="Garber M."/>
            <person name="Zuk O."/>
            <person name="Lin M.F."/>
            <person name="Parker B.J."/>
            <person name="Washietl S."/>
            <person name="Kheradpour P."/>
            <person name="Ernst J."/>
            <person name="Jordan G."/>
            <person name="Mauceli E."/>
            <person name="Ward L.D."/>
            <person name="Lowe C.B."/>
            <person name="Holloway A.K."/>
            <person name="Clamp M."/>
            <person name="Gnerre S."/>
            <person name="Alfoldi J."/>
            <person name="Beal K."/>
            <person name="Chang J."/>
            <person name="Clawson H."/>
            <person name="Cuff J."/>
            <person name="Di Palma F."/>
            <person name="Fitzgerald S."/>
            <person name="Flicek P."/>
            <person name="Guttman M."/>
            <person name="Hubisz M.J."/>
            <person name="Jaffe D.B."/>
            <person name="Jungreis I."/>
            <person name="Kent W.J."/>
            <person name="Kostka D."/>
            <person name="Lara M."/>
            <person name="Martins A.L."/>
            <person name="Massingham T."/>
            <person name="Moltke I."/>
            <person name="Raney B.J."/>
            <person name="Rasmussen M.D."/>
            <person name="Robinson J."/>
            <person name="Stark A."/>
            <person name="Vilella A.J."/>
            <person name="Wen J."/>
            <person name="Xie X."/>
            <person name="Zody M.C."/>
            <person name="Baldwin J."/>
            <person name="Bloom T."/>
            <person name="Chin C.W."/>
            <person name="Heiman D."/>
            <person name="Nicol R."/>
            <person name="Nusbaum C."/>
            <person name="Young S."/>
            <person name="Wilkinson J."/>
            <person name="Worley K.C."/>
            <person name="Kovar C.L."/>
            <person name="Muzny D.M."/>
            <person name="Gibbs R.A."/>
            <person name="Cree A."/>
            <person name="Dihn H.H."/>
            <person name="Fowler G."/>
            <person name="Jhangiani S."/>
            <person name="Joshi V."/>
            <person name="Lee S."/>
            <person name="Lewis L.R."/>
            <person name="Nazareth L.V."/>
            <person name="Okwuonu G."/>
            <person name="Santibanez J."/>
            <person name="Warren W.C."/>
            <person name="Mardis E.R."/>
            <person name="Weinstock G.M."/>
            <person name="Wilson R.K."/>
            <person name="Delehaunty K."/>
            <person name="Dooling D."/>
            <person name="Fronik C."/>
            <person name="Fulton L."/>
            <person name="Fulton B."/>
            <person name="Graves T."/>
            <person name="Minx P."/>
            <person name="Sodergren E."/>
            <person name="Birney E."/>
            <person name="Margulies E.H."/>
            <person name="Herrero J."/>
            <person name="Green E.D."/>
            <person name="Haussler D."/>
            <person name="Siepel A."/>
            <person name="Goldman N."/>
            <person name="Pollard K.S."/>
            <person name="Pedersen J.S."/>
            <person name="Lander E.S."/>
            <person name="Kellis M."/>
        </authorList>
    </citation>
    <scope>NUCLEOTIDE SEQUENCE [LARGE SCALE GENOMIC DNA]</scope>
</reference>
<dbReference type="InterPro" id="IPR000773">
    <property type="entry name" value="GM_colony-stim-fac"/>
</dbReference>
<evidence type="ECO:0000256" key="1">
    <source>
        <dbReference type="ARBA" id="ARBA00003164"/>
    </source>
</evidence>
<name>G1PRE6_MYOLU</name>
<dbReference type="GO" id="GO:0032747">
    <property type="term" value="P:positive regulation of interleukin-23 production"/>
    <property type="evidence" value="ECO:0007669"/>
    <property type="project" value="Ensembl"/>
</dbReference>
<evidence type="ECO:0000256" key="4">
    <source>
        <dbReference type="ARBA" id="ARBA00018697"/>
    </source>
</evidence>
<dbReference type="GO" id="GO:0030223">
    <property type="term" value="P:neutrophil differentiation"/>
    <property type="evidence" value="ECO:0007669"/>
    <property type="project" value="Ensembl"/>
</dbReference>
<dbReference type="PRINTS" id="PR00693">
    <property type="entry name" value="GMCSFACTOR"/>
</dbReference>
<dbReference type="Gene3D" id="1.20.1250.10">
    <property type="match status" value="1"/>
</dbReference>
<feature type="chain" id="PRO_5003417431" description="Granulocyte-macrophage colony-stimulating factor" evidence="13">
    <location>
        <begin position="18"/>
        <end position="146"/>
    </location>
</feature>
<evidence type="ECO:0000256" key="12">
    <source>
        <dbReference type="ARBA" id="ARBA00029601"/>
    </source>
</evidence>
<dbReference type="GO" id="GO:0030224">
    <property type="term" value="P:monocyte differentiation"/>
    <property type="evidence" value="ECO:0007669"/>
    <property type="project" value="Ensembl"/>
</dbReference>
<protein>
    <recommendedName>
        <fullName evidence="4">Granulocyte-macrophage colony-stimulating factor</fullName>
    </recommendedName>
    <alternativeName>
        <fullName evidence="12">Colony-stimulating factor</fullName>
    </alternativeName>
</protein>
<dbReference type="EMBL" id="AAPE02040156">
    <property type="status" value="NOT_ANNOTATED_CDS"/>
    <property type="molecule type" value="Genomic_DNA"/>
</dbReference>
<evidence type="ECO:0000256" key="8">
    <source>
        <dbReference type="ARBA" id="ARBA00023030"/>
    </source>
</evidence>
<sequence length="146" mass="16431">MWLQNLLFLGTVVCSISAPTHPPSPVTRPFLHVEAINEALSLLKRSNDPAAVMDETVEVISEVFNPQEPTCLQTRLEVFTKGLRGSLTRLKGSLTLIASHYRQHCPPTLETSCAIHNTTFEIFKENLNDFLLITPFDCWKPVQKVE</sequence>
<evidence type="ECO:0000256" key="9">
    <source>
        <dbReference type="ARBA" id="ARBA00023157"/>
    </source>
</evidence>
<organism evidence="14 15">
    <name type="scientific">Myotis lucifugus</name>
    <name type="common">Little brown bat</name>
    <dbReference type="NCBI Taxonomy" id="59463"/>
    <lineage>
        <taxon>Eukaryota</taxon>
        <taxon>Metazoa</taxon>
        <taxon>Chordata</taxon>
        <taxon>Craniata</taxon>
        <taxon>Vertebrata</taxon>
        <taxon>Euteleostomi</taxon>
        <taxon>Mammalia</taxon>
        <taxon>Eutheria</taxon>
        <taxon>Laurasiatheria</taxon>
        <taxon>Chiroptera</taxon>
        <taxon>Yangochiroptera</taxon>
        <taxon>Vespertilionidae</taxon>
        <taxon>Myotis</taxon>
    </lineage>
</organism>
<keyword evidence="9" id="KW-1015">Disulfide bond</keyword>
<dbReference type="PROSITE" id="PS00702">
    <property type="entry name" value="GM_CSF"/>
    <property type="match status" value="1"/>
</dbReference>
<reference evidence="14" key="2">
    <citation type="submission" date="2025-08" db="UniProtKB">
        <authorList>
            <consortium name="Ensembl"/>
        </authorList>
    </citation>
    <scope>IDENTIFICATION</scope>
</reference>
<dbReference type="GO" id="GO:0005125">
    <property type="term" value="F:cytokine activity"/>
    <property type="evidence" value="ECO:0007669"/>
    <property type="project" value="UniProtKB-KW"/>
</dbReference>
<dbReference type="GO" id="GO:0030526">
    <property type="term" value="C:granulocyte macrophage colony-stimulating factor receptor complex"/>
    <property type="evidence" value="ECO:0007669"/>
    <property type="project" value="Ensembl"/>
</dbReference>
<dbReference type="InterPro" id="IPR009079">
    <property type="entry name" value="4_helix_cytokine-like_core"/>
</dbReference>
<keyword evidence="6" id="KW-0964">Secreted</keyword>
<keyword evidence="5" id="KW-0202">Cytokine</keyword>
<keyword evidence="8" id="KW-0339">Growth factor</keyword>
<evidence type="ECO:0000256" key="11">
    <source>
        <dbReference type="ARBA" id="ARBA00025874"/>
    </source>
</evidence>
<evidence type="ECO:0000256" key="6">
    <source>
        <dbReference type="ARBA" id="ARBA00022525"/>
    </source>
</evidence>
<evidence type="ECO:0000256" key="10">
    <source>
        <dbReference type="ARBA" id="ARBA00023180"/>
    </source>
</evidence>
<comment type="subcellular location">
    <subcellularLocation>
        <location evidence="2">Secreted</location>
    </subcellularLocation>
</comment>
<gene>
    <name evidence="14" type="primary">CSF2</name>
</gene>
<dbReference type="GeneTree" id="ENSGT00390000013425"/>
<dbReference type="Pfam" id="PF01109">
    <property type="entry name" value="GM_CSF"/>
    <property type="match status" value="1"/>
</dbReference>
<dbReference type="HOGENOM" id="CLU_152286_0_0_1"/>
<dbReference type="GO" id="GO:0005129">
    <property type="term" value="F:granulocyte macrophage colony-stimulating factor receptor binding"/>
    <property type="evidence" value="ECO:0007669"/>
    <property type="project" value="InterPro"/>
</dbReference>
<dbReference type="PANTHER" id="PTHR10059">
    <property type="entry name" value="GRANULOCYTE-MACROPHAGE COLONY-STIMULATING FACTOR GM-CSF"/>
    <property type="match status" value="1"/>
</dbReference>
<dbReference type="GO" id="GO:0007259">
    <property type="term" value="P:cell surface receptor signaling pathway via JAK-STAT"/>
    <property type="evidence" value="ECO:0007669"/>
    <property type="project" value="Ensembl"/>
</dbReference>
<dbReference type="GO" id="GO:0071803">
    <property type="term" value="P:positive regulation of podosome assembly"/>
    <property type="evidence" value="ECO:0007669"/>
    <property type="project" value="Ensembl"/>
</dbReference>
<dbReference type="Ensembl" id="ENSMLUT00000015053.2">
    <property type="protein sequence ID" value="ENSMLUP00000013708.2"/>
    <property type="gene ID" value="ENSMLUG00000015052.2"/>
</dbReference>
<evidence type="ECO:0000256" key="7">
    <source>
        <dbReference type="ARBA" id="ARBA00022729"/>
    </source>
</evidence>
<dbReference type="GO" id="GO:2001240">
    <property type="term" value="P:negative regulation of extrinsic apoptotic signaling pathway in absence of ligand"/>
    <property type="evidence" value="ECO:0007669"/>
    <property type="project" value="Ensembl"/>
</dbReference>
<evidence type="ECO:0000256" key="5">
    <source>
        <dbReference type="ARBA" id="ARBA00022514"/>
    </source>
</evidence>
<dbReference type="GO" id="GO:0008083">
    <property type="term" value="F:growth factor activity"/>
    <property type="evidence" value="ECO:0007669"/>
    <property type="project" value="UniProtKB-KW"/>
</dbReference>
<dbReference type="SMART" id="SM00040">
    <property type="entry name" value="CSF2"/>
    <property type="match status" value="1"/>
</dbReference>
<dbReference type="GO" id="GO:0097011">
    <property type="term" value="P:cellular response to granulocyte macrophage colony-stimulating factor stimulus"/>
    <property type="evidence" value="ECO:0007669"/>
    <property type="project" value="Ensembl"/>
</dbReference>
<proteinExistence type="inferred from homology"/>
<dbReference type="OMA" id="SCETQII"/>
<dbReference type="eggNOG" id="ENOG502TDUI">
    <property type="taxonomic scope" value="Eukaryota"/>
</dbReference>
<evidence type="ECO:0000256" key="2">
    <source>
        <dbReference type="ARBA" id="ARBA00004613"/>
    </source>
</evidence>
<dbReference type="GO" id="GO:0043011">
    <property type="term" value="P:myeloid dendritic cell differentiation"/>
    <property type="evidence" value="ECO:0007669"/>
    <property type="project" value="Ensembl"/>
</dbReference>
<dbReference type="SUPFAM" id="SSF47266">
    <property type="entry name" value="4-helical cytokines"/>
    <property type="match status" value="1"/>
</dbReference>
<dbReference type="GO" id="GO:0030225">
    <property type="term" value="P:macrophage differentiation"/>
    <property type="evidence" value="ECO:0007669"/>
    <property type="project" value="Ensembl"/>
</dbReference>
<evidence type="ECO:0000256" key="3">
    <source>
        <dbReference type="ARBA" id="ARBA00009378"/>
    </source>
</evidence>
<keyword evidence="15" id="KW-1185">Reference proteome</keyword>
<dbReference type="FunCoup" id="G1PRE6">
    <property type="interactions" value="250"/>
</dbReference>
<dbReference type="STRING" id="59463.ENSMLUP00000013708"/>
<evidence type="ECO:0000256" key="13">
    <source>
        <dbReference type="SAM" id="SignalP"/>
    </source>
</evidence>
<dbReference type="InParanoid" id="G1PRE6"/>
<accession>G1PRE6</accession>
<comment type="function">
    <text evidence="1">Cytokine that stimulates the growth and differentiation of hematopoietic precursor cells from various lineages, including granulocytes, macrophages, eosinophils and erythrocytes.</text>
</comment>
<dbReference type="GO" id="GO:0010744">
    <property type="term" value="P:positive regulation of macrophage derived foam cell differentiation"/>
    <property type="evidence" value="ECO:0007669"/>
    <property type="project" value="Ensembl"/>
</dbReference>
<comment type="subunit">
    <text evidence="11">Monomer. The signaling GM-CSF receptor complex is a dodecamer of two head-to-head hexamers of two alpha, two beta, and two ligand subunits.</text>
</comment>
<dbReference type="GO" id="GO:0045892">
    <property type="term" value="P:negative regulation of DNA-templated transcription"/>
    <property type="evidence" value="ECO:0007669"/>
    <property type="project" value="Ensembl"/>
</dbReference>
<keyword evidence="10" id="KW-0325">Glycoprotein</keyword>